<dbReference type="Proteomes" id="UP001163152">
    <property type="component" value="Chromosome"/>
</dbReference>
<evidence type="ECO:0000256" key="6">
    <source>
        <dbReference type="ARBA" id="ARBA00023136"/>
    </source>
</evidence>
<feature type="transmembrane region" description="Helical" evidence="7">
    <location>
        <begin position="215"/>
        <end position="236"/>
    </location>
</feature>
<feature type="domain" description="ABC transmembrane type-1" evidence="8">
    <location>
        <begin position="89"/>
        <end position="293"/>
    </location>
</feature>
<dbReference type="InterPro" id="IPR025966">
    <property type="entry name" value="OppC_N"/>
</dbReference>
<dbReference type="AlphaFoldDB" id="A0A9E8ZFT7"/>
<sequence>MESLQASPDIQPSSFRKVSQRFLRSISARVGLVLTVVLVVLAVLAPILSPFDPATARNFAERLQPPSLNHWFGTDGLGRDILTLVWHGIRISLLVSLVSVSLGLLIGTLLGLVAGYFRGWLETGIGWLTDILLSFPSILLAIAIASIEIRRLLPPFVTSIVNPDLLNVMIAVGVVQIPIFIRLTRSMVLSLREQAFVQTVRAFGARSGRIIFRHILPASLAPLVVQATLSIGTATLEAAGLGFLGLGAKPPTPELGTMLSDSFTNGYALSRPWTVLMPGLTITLIVLAFNLLGDGLRDSLDPRANR</sequence>
<dbReference type="PROSITE" id="PS50928">
    <property type="entry name" value="ABC_TM1"/>
    <property type="match status" value="1"/>
</dbReference>
<keyword evidence="6 7" id="KW-0472">Membrane</keyword>
<dbReference type="Pfam" id="PF00528">
    <property type="entry name" value="BPD_transp_1"/>
    <property type="match status" value="1"/>
</dbReference>
<evidence type="ECO:0000313" key="9">
    <source>
        <dbReference type="EMBL" id="WAL60435.1"/>
    </source>
</evidence>
<dbReference type="RefSeq" id="WP_268610335.1">
    <property type="nucleotide sequence ID" value="NZ_CP113797.1"/>
</dbReference>
<dbReference type="PANTHER" id="PTHR43386:SF1">
    <property type="entry name" value="D,D-DIPEPTIDE TRANSPORT SYSTEM PERMEASE PROTEIN DDPC-RELATED"/>
    <property type="match status" value="1"/>
</dbReference>
<feature type="transmembrane region" description="Helical" evidence="7">
    <location>
        <begin position="124"/>
        <end position="145"/>
    </location>
</feature>
<evidence type="ECO:0000256" key="5">
    <source>
        <dbReference type="ARBA" id="ARBA00022989"/>
    </source>
</evidence>
<comment type="similarity">
    <text evidence="7">Belongs to the binding-protein-dependent transport system permease family.</text>
</comment>
<dbReference type="GO" id="GO:0055085">
    <property type="term" value="P:transmembrane transport"/>
    <property type="evidence" value="ECO:0007669"/>
    <property type="project" value="InterPro"/>
</dbReference>
<gene>
    <name evidence="9" type="ORF">OXH18_00125</name>
</gene>
<feature type="transmembrane region" description="Helical" evidence="7">
    <location>
        <begin position="26"/>
        <end position="48"/>
    </location>
</feature>
<keyword evidence="4 7" id="KW-0812">Transmembrane</keyword>
<dbReference type="SUPFAM" id="SSF161098">
    <property type="entry name" value="MetI-like"/>
    <property type="match status" value="1"/>
</dbReference>
<evidence type="ECO:0000256" key="4">
    <source>
        <dbReference type="ARBA" id="ARBA00022692"/>
    </source>
</evidence>
<dbReference type="CDD" id="cd06261">
    <property type="entry name" value="TM_PBP2"/>
    <property type="match status" value="1"/>
</dbReference>
<reference evidence="9" key="1">
    <citation type="submission" date="2022-12" db="EMBL/GenBank/DDBJ databases">
        <title>Polyphasic identification of a Novel Hot-Spring Cyanobacterium Ocullathermofonsia sinensis gen nov. sp. nov. and Genomic Insights on its Adaptations to the Thermal Habitat.</title>
        <authorList>
            <person name="Daroch M."/>
            <person name="Tang J."/>
            <person name="Jiang Y."/>
        </authorList>
    </citation>
    <scope>NUCLEOTIDE SEQUENCE</scope>
    <source>
        <strain evidence="9">PKUAC-SCTA174</strain>
    </source>
</reference>
<evidence type="ECO:0000313" key="10">
    <source>
        <dbReference type="Proteomes" id="UP001163152"/>
    </source>
</evidence>
<dbReference type="InterPro" id="IPR050366">
    <property type="entry name" value="BP-dependent_transpt_permease"/>
</dbReference>
<dbReference type="InterPro" id="IPR000515">
    <property type="entry name" value="MetI-like"/>
</dbReference>
<evidence type="ECO:0000256" key="7">
    <source>
        <dbReference type="RuleBase" id="RU363032"/>
    </source>
</evidence>
<keyword evidence="10" id="KW-1185">Reference proteome</keyword>
<evidence type="ECO:0000259" key="8">
    <source>
        <dbReference type="PROSITE" id="PS50928"/>
    </source>
</evidence>
<dbReference type="EMBL" id="CP113797">
    <property type="protein sequence ID" value="WAL60435.1"/>
    <property type="molecule type" value="Genomic_DNA"/>
</dbReference>
<keyword evidence="5 7" id="KW-1133">Transmembrane helix</keyword>
<comment type="subcellular location">
    <subcellularLocation>
        <location evidence="1 7">Cell membrane</location>
        <topology evidence="1 7">Multi-pass membrane protein</topology>
    </subcellularLocation>
</comment>
<feature type="transmembrane region" description="Helical" evidence="7">
    <location>
        <begin position="165"/>
        <end position="183"/>
    </location>
</feature>
<accession>A0A9E8ZFT7</accession>
<feature type="transmembrane region" description="Helical" evidence="7">
    <location>
        <begin position="91"/>
        <end position="117"/>
    </location>
</feature>
<keyword evidence="2 7" id="KW-0813">Transport</keyword>
<dbReference type="InterPro" id="IPR035906">
    <property type="entry name" value="MetI-like_sf"/>
</dbReference>
<dbReference type="KEGG" id="tsin:OXH18_00125"/>
<dbReference type="Gene3D" id="1.10.3720.10">
    <property type="entry name" value="MetI-like"/>
    <property type="match status" value="1"/>
</dbReference>
<name>A0A9E8ZFT7_9CYAN</name>
<dbReference type="GO" id="GO:0005886">
    <property type="term" value="C:plasma membrane"/>
    <property type="evidence" value="ECO:0007669"/>
    <property type="project" value="UniProtKB-SubCell"/>
</dbReference>
<evidence type="ECO:0000256" key="1">
    <source>
        <dbReference type="ARBA" id="ARBA00004651"/>
    </source>
</evidence>
<dbReference type="PANTHER" id="PTHR43386">
    <property type="entry name" value="OLIGOPEPTIDE TRANSPORT SYSTEM PERMEASE PROTEIN APPC"/>
    <property type="match status" value="1"/>
</dbReference>
<dbReference type="Pfam" id="PF12911">
    <property type="entry name" value="OppC_N"/>
    <property type="match status" value="1"/>
</dbReference>
<keyword evidence="3" id="KW-1003">Cell membrane</keyword>
<feature type="transmembrane region" description="Helical" evidence="7">
    <location>
        <begin position="273"/>
        <end position="293"/>
    </location>
</feature>
<evidence type="ECO:0000256" key="2">
    <source>
        <dbReference type="ARBA" id="ARBA00022448"/>
    </source>
</evidence>
<evidence type="ECO:0000256" key="3">
    <source>
        <dbReference type="ARBA" id="ARBA00022475"/>
    </source>
</evidence>
<organism evidence="9 10">
    <name type="scientific">Thermocoleostomius sinensis A174</name>
    <dbReference type="NCBI Taxonomy" id="2016057"/>
    <lineage>
        <taxon>Bacteria</taxon>
        <taxon>Bacillati</taxon>
        <taxon>Cyanobacteriota</taxon>
        <taxon>Cyanophyceae</taxon>
        <taxon>Oculatellales</taxon>
        <taxon>Oculatellaceae</taxon>
        <taxon>Thermocoleostomius</taxon>
    </lineage>
</organism>
<protein>
    <submittedName>
        <fullName evidence="9">ABC transporter permease</fullName>
    </submittedName>
</protein>
<proteinExistence type="inferred from homology"/>